<evidence type="ECO:0000256" key="1">
    <source>
        <dbReference type="SAM" id="MobiDB-lite"/>
    </source>
</evidence>
<dbReference type="SUPFAM" id="SSF54001">
    <property type="entry name" value="Cysteine proteinases"/>
    <property type="match status" value="1"/>
</dbReference>
<feature type="compositionally biased region" description="Polar residues" evidence="1">
    <location>
        <begin position="616"/>
        <end position="650"/>
    </location>
</feature>
<accession>A0AAE1FN42</accession>
<feature type="region of interest" description="Disordered" evidence="1">
    <location>
        <begin position="440"/>
        <end position="487"/>
    </location>
</feature>
<feature type="domain" description="OTU" evidence="2">
    <location>
        <begin position="3"/>
        <end position="124"/>
    </location>
</feature>
<feature type="compositionally biased region" description="Polar residues" evidence="1">
    <location>
        <begin position="914"/>
        <end position="927"/>
    </location>
</feature>
<dbReference type="Pfam" id="PF02338">
    <property type="entry name" value="OTU"/>
    <property type="match status" value="1"/>
</dbReference>
<feature type="compositionally biased region" description="Basic and acidic residues" evidence="1">
    <location>
        <begin position="877"/>
        <end position="887"/>
    </location>
</feature>
<protein>
    <recommendedName>
        <fullName evidence="2">OTU domain-containing protein</fullName>
    </recommendedName>
</protein>
<feature type="region of interest" description="Disordered" evidence="1">
    <location>
        <begin position="828"/>
        <end position="1037"/>
    </location>
</feature>
<organism evidence="3 4">
    <name type="scientific">Petrolisthes cinctipes</name>
    <name type="common">Flat porcelain crab</name>
    <dbReference type="NCBI Taxonomy" id="88211"/>
    <lineage>
        <taxon>Eukaryota</taxon>
        <taxon>Metazoa</taxon>
        <taxon>Ecdysozoa</taxon>
        <taxon>Arthropoda</taxon>
        <taxon>Crustacea</taxon>
        <taxon>Multicrustacea</taxon>
        <taxon>Malacostraca</taxon>
        <taxon>Eumalacostraca</taxon>
        <taxon>Eucarida</taxon>
        <taxon>Decapoda</taxon>
        <taxon>Pleocyemata</taxon>
        <taxon>Anomura</taxon>
        <taxon>Galatheoidea</taxon>
        <taxon>Porcellanidae</taxon>
        <taxon>Petrolisthes</taxon>
    </lineage>
</organism>
<reference evidence="3" key="1">
    <citation type="submission" date="2023-10" db="EMBL/GenBank/DDBJ databases">
        <title>Genome assemblies of two species of porcelain crab, Petrolisthes cinctipes and Petrolisthes manimaculis (Anomura: Porcellanidae).</title>
        <authorList>
            <person name="Angst P."/>
        </authorList>
    </citation>
    <scope>NUCLEOTIDE SEQUENCE</scope>
    <source>
        <strain evidence="3">PB745_01</strain>
        <tissue evidence="3">Gill</tissue>
    </source>
</reference>
<dbReference type="Proteomes" id="UP001286313">
    <property type="component" value="Unassembled WGS sequence"/>
</dbReference>
<dbReference type="GO" id="GO:0016579">
    <property type="term" value="P:protein deubiquitination"/>
    <property type="evidence" value="ECO:0007669"/>
    <property type="project" value="TreeGrafter"/>
</dbReference>
<feature type="region of interest" description="Disordered" evidence="1">
    <location>
        <begin position="584"/>
        <end position="667"/>
    </location>
</feature>
<feature type="region of interest" description="Disordered" evidence="1">
    <location>
        <begin position="351"/>
        <end position="376"/>
    </location>
</feature>
<evidence type="ECO:0000313" key="4">
    <source>
        <dbReference type="Proteomes" id="UP001286313"/>
    </source>
</evidence>
<feature type="compositionally biased region" description="Basic residues" evidence="1">
    <location>
        <begin position="977"/>
        <end position="995"/>
    </location>
</feature>
<feature type="region of interest" description="Disordered" evidence="1">
    <location>
        <begin position="709"/>
        <end position="751"/>
    </location>
</feature>
<dbReference type="PANTHER" id="PTHR12419:SF115">
    <property type="entry name" value="PROTEIN OVARIAN TUMOR LOCUS-RELATED"/>
    <property type="match status" value="1"/>
</dbReference>
<comment type="caution">
    <text evidence="3">The sequence shown here is derived from an EMBL/GenBank/DDBJ whole genome shotgun (WGS) entry which is preliminary data.</text>
</comment>
<feature type="compositionally biased region" description="Gly residues" evidence="1">
    <location>
        <begin position="930"/>
        <end position="942"/>
    </location>
</feature>
<feature type="compositionally biased region" description="Pro residues" evidence="1">
    <location>
        <begin position="834"/>
        <end position="847"/>
    </location>
</feature>
<dbReference type="InterPro" id="IPR050704">
    <property type="entry name" value="Peptidase_C85-like"/>
</dbReference>
<feature type="compositionally biased region" description="Polar residues" evidence="1">
    <location>
        <begin position="478"/>
        <end position="487"/>
    </location>
</feature>
<feature type="compositionally biased region" description="Gly residues" evidence="1">
    <location>
        <begin position="365"/>
        <end position="376"/>
    </location>
</feature>
<keyword evidence="4" id="KW-1185">Reference proteome</keyword>
<dbReference type="InterPro" id="IPR038765">
    <property type="entry name" value="Papain-like_cys_pep_sf"/>
</dbReference>
<feature type="compositionally biased region" description="Low complexity" evidence="1">
    <location>
        <begin position="719"/>
        <end position="738"/>
    </location>
</feature>
<dbReference type="GO" id="GO:0061578">
    <property type="term" value="F:K63-linked deubiquitinase activity"/>
    <property type="evidence" value="ECO:0007669"/>
    <property type="project" value="TreeGrafter"/>
</dbReference>
<dbReference type="PANTHER" id="PTHR12419">
    <property type="entry name" value="OTU DOMAIN CONTAINING PROTEIN"/>
    <property type="match status" value="1"/>
</dbReference>
<evidence type="ECO:0000259" key="2">
    <source>
        <dbReference type="PROSITE" id="PS50802"/>
    </source>
</evidence>
<sequence length="1089" mass="120428">MTENASTVARDGSCLFRAVAEQVFMTQTKHVSVRSLCLEYMMLHKEDFQPFLEVPVDHHVFKMQDVREWGGHTEILAMSRLFKVDFLIYQEIGRSPVKATENGFRRIVMMSFTHGNHYDIIYKKEAAITRGFCQSIVYDILYTRVFKLKDVRLAVDTMLHDKDYASLRRDSANSAELKEIGNLVEKILRTNISRDNSQDEADKNASIEERISIEDVHPDDVRGLLSHGVPPFPYKVAKSLDQDLYRNIEYDAWNTVRREARYGPFDSNGFQAGVKVYVKLDLLPDRKEIEDLRRVHIARQGIAENHDGRQVEEKNVYHGHIQEMSENKGPVDVYIEEISVRIKVPYEALEKFPPSPPRSPWHQQGGAGTGGGGGGPGSVVASVPCYKKLSGYYQKAPLPPEQEYSTGRKKKGKQMREVVTLCQIPSGTVRYYAQANNVGGLRGRSSGSPTPHTNSPRARTPQAPNSYTKTYPHRGMGRSNSSYRNTHSPAREGFPTFPNVVNVDMTVDGIWAVRSNANQVNHHTTSSLQKPFCQPLLHPPSMSEDGSQVQIRDVTLEALQQVMSAGGQQEVRVTGQRLEVISGEKHGNSQCVPGIEDNPAQFDNTSTPKAEERVNGTGTDRSSEDFSPSPATDNLQVQPLNQPPSLNTANGEVIQAPPPPLQPEPTITYISPPPIPPSQMGCTPSPHGHVYTFSCPPPYPSPGIVQVFSPIPPTDGTNSPSEYSSPPTSTTTAATPIPVSQSDGWDPSAQGVESVDHMKMNQGIPPYMVYHVPMMYGGYGGYPYNQQWGYPVPVMPAPTVEDNKQSPNTGSEGYPQMITVSGWGPGYMGEVMPQHPPVPGPLPPPPQQQQQQPQAYEVMREPVPLPYPPPNFQQQPEVRDGGRERPFHPQHHPRGRGRGGPHHYGQHRGGYHNHLQQQYNHPGSFQDPTDGGGNYYGRGGGPQRSVPPRFQRVGGGPSNRGGPRHYYHQNSGGGPPHHFHPHQHHNNPPSHHHHRTQYEGQPLMHMGSRKSSSDSGASQVASGGSVGSGGLASPPLMTYVESDRPHPQGMLPLPPPDTPGMTQESMQAPGFFAGPPGYVYTGPWMWKMM</sequence>
<dbReference type="GO" id="GO:0004843">
    <property type="term" value="F:cysteine-type deubiquitinase activity"/>
    <property type="evidence" value="ECO:0007669"/>
    <property type="project" value="TreeGrafter"/>
</dbReference>
<feature type="compositionally biased region" description="Low complexity" evidence="1">
    <location>
        <begin position="1009"/>
        <end position="1023"/>
    </location>
</feature>
<dbReference type="EMBL" id="JAWQEG010001803">
    <property type="protein sequence ID" value="KAK3876586.1"/>
    <property type="molecule type" value="Genomic_DNA"/>
</dbReference>
<evidence type="ECO:0000313" key="3">
    <source>
        <dbReference type="EMBL" id="KAK3876586.1"/>
    </source>
</evidence>
<gene>
    <name evidence="3" type="ORF">Pcinc_018649</name>
</gene>
<feature type="compositionally biased region" description="Polar residues" evidence="1">
    <location>
        <begin position="445"/>
        <end position="469"/>
    </location>
</feature>
<dbReference type="InterPro" id="IPR003323">
    <property type="entry name" value="OTU_dom"/>
</dbReference>
<dbReference type="AlphaFoldDB" id="A0AAE1FN42"/>
<dbReference type="Gene3D" id="3.90.70.80">
    <property type="match status" value="1"/>
</dbReference>
<feature type="compositionally biased region" description="Basic residues" evidence="1">
    <location>
        <begin position="888"/>
        <end position="911"/>
    </location>
</feature>
<proteinExistence type="predicted"/>
<name>A0AAE1FN42_PETCI</name>
<dbReference type="PROSITE" id="PS50802">
    <property type="entry name" value="OTU"/>
    <property type="match status" value="1"/>
</dbReference>